<feature type="domain" description="TonB-dependent receptor plug" evidence="14">
    <location>
        <begin position="60"/>
        <end position="165"/>
    </location>
</feature>
<dbReference type="Pfam" id="PF07715">
    <property type="entry name" value="Plug"/>
    <property type="match status" value="1"/>
</dbReference>
<evidence type="ECO:0000256" key="4">
    <source>
        <dbReference type="ARBA" id="ARBA00022496"/>
    </source>
</evidence>
<evidence type="ECO:0000256" key="3">
    <source>
        <dbReference type="ARBA" id="ARBA00022452"/>
    </source>
</evidence>
<dbReference type="PANTHER" id="PTHR32552">
    <property type="entry name" value="FERRICHROME IRON RECEPTOR-RELATED"/>
    <property type="match status" value="1"/>
</dbReference>
<evidence type="ECO:0000259" key="13">
    <source>
        <dbReference type="Pfam" id="PF00593"/>
    </source>
</evidence>
<proteinExistence type="inferred from homology"/>
<protein>
    <submittedName>
        <fullName evidence="15">TonB-dependent receptor</fullName>
    </submittedName>
</protein>
<dbReference type="Gene3D" id="2.40.170.20">
    <property type="entry name" value="TonB-dependent receptor, beta-barrel domain"/>
    <property type="match status" value="1"/>
</dbReference>
<comment type="subcellular location">
    <subcellularLocation>
        <location evidence="1 11">Cell outer membrane</location>
        <topology evidence="1 11">Multi-pass membrane protein</topology>
    </subcellularLocation>
</comment>
<evidence type="ECO:0000256" key="1">
    <source>
        <dbReference type="ARBA" id="ARBA00004571"/>
    </source>
</evidence>
<dbReference type="SUPFAM" id="SSF56935">
    <property type="entry name" value="Porins"/>
    <property type="match status" value="1"/>
</dbReference>
<dbReference type="InterPro" id="IPR039426">
    <property type="entry name" value="TonB-dep_rcpt-like"/>
</dbReference>
<gene>
    <name evidence="15" type="ORF">KXJ70_06250</name>
</gene>
<evidence type="ECO:0000256" key="6">
    <source>
        <dbReference type="ARBA" id="ARBA00023004"/>
    </source>
</evidence>
<organism evidence="15 16">
    <name type="scientific">Zhongshania aquimaris</name>
    <dbReference type="NCBI Taxonomy" id="2857107"/>
    <lineage>
        <taxon>Bacteria</taxon>
        <taxon>Pseudomonadati</taxon>
        <taxon>Pseudomonadota</taxon>
        <taxon>Gammaproteobacteria</taxon>
        <taxon>Cellvibrionales</taxon>
        <taxon>Spongiibacteraceae</taxon>
        <taxon>Zhongshania</taxon>
    </lineage>
</organism>
<dbReference type="PROSITE" id="PS52016">
    <property type="entry name" value="TONB_DEPENDENT_REC_3"/>
    <property type="match status" value="1"/>
</dbReference>
<keyword evidence="2 11" id="KW-0813">Transport</keyword>
<feature type="domain" description="TonB-dependent receptor-like beta-barrel" evidence="13">
    <location>
        <begin position="305"/>
        <end position="756"/>
    </location>
</feature>
<dbReference type="Pfam" id="PF00593">
    <property type="entry name" value="TonB_dep_Rec_b-barrel"/>
    <property type="match status" value="1"/>
</dbReference>
<dbReference type="EMBL" id="JAHWDQ010000001">
    <property type="protein sequence ID" value="MBW2940365.1"/>
    <property type="molecule type" value="Genomic_DNA"/>
</dbReference>
<name>A0ABS6VPW7_9GAMM</name>
<dbReference type="InterPro" id="IPR012910">
    <property type="entry name" value="Plug_dom"/>
</dbReference>
<dbReference type="Proteomes" id="UP001166291">
    <property type="component" value="Unassembled WGS sequence"/>
</dbReference>
<evidence type="ECO:0000256" key="9">
    <source>
        <dbReference type="ARBA" id="ARBA00023136"/>
    </source>
</evidence>
<evidence type="ECO:0000256" key="7">
    <source>
        <dbReference type="ARBA" id="ARBA00023065"/>
    </source>
</evidence>
<keyword evidence="3 11" id="KW-1134">Transmembrane beta strand</keyword>
<keyword evidence="15" id="KW-0675">Receptor</keyword>
<keyword evidence="4" id="KW-0410">Iron transport</keyword>
<evidence type="ECO:0000313" key="16">
    <source>
        <dbReference type="Proteomes" id="UP001166291"/>
    </source>
</evidence>
<keyword evidence="6" id="KW-0408">Iron</keyword>
<evidence type="ECO:0000256" key="2">
    <source>
        <dbReference type="ARBA" id="ARBA00022448"/>
    </source>
</evidence>
<evidence type="ECO:0000313" key="15">
    <source>
        <dbReference type="EMBL" id="MBW2940365.1"/>
    </source>
</evidence>
<evidence type="ECO:0000256" key="8">
    <source>
        <dbReference type="ARBA" id="ARBA00023077"/>
    </source>
</evidence>
<comment type="caution">
    <text evidence="15">The sequence shown here is derived from an EMBL/GenBank/DDBJ whole genome shotgun (WGS) entry which is preliminary data.</text>
</comment>
<keyword evidence="7" id="KW-0406">Ion transport</keyword>
<evidence type="ECO:0000256" key="5">
    <source>
        <dbReference type="ARBA" id="ARBA00022692"/>
    </source>
</evidence>
<evidence type="ECO:0000256" key="11">
    <source>
        <dbReference type="PROSITE-ProRule" id="PRU01360"/>
    </source>
</evidence>
<dbReference type="PANTHER" id="PTHR32552:SF81">
    <property type="entry name" value="TONB-DEPENDENT OUTER MEMBRANE RECEPTOR"/>
    <property type="match status" value="1"/>
</dbReference>
<sequence length="793" mass="86865">MIQNKNGRMLVVKNMENIGRKIKHWSVLVPLFYCSASISGTQGYAIEEVVVTAQKKVENIRDVPISITALGAEFLDDAGVTDVAELSRVAPNLVINSSPYVSYVSMRGLGSGNNKGIERSVALVIDGVYYGRQDYLVESLVDVERIEILRGPQGTLFGKNAIAGALNVTTATPSPEFTGNLSVMGGEQDRKRLRFAAGGPVIEDALNVRLAWDEDSHDGPIYNTTFDQSSAENPDRGNIDQNLRDRNNHVGRISLQAPNLLDGLDLKFTATTSSIFGNSSGVELSEASDATLTVYRRYDPATEAVGNRRTSIGSNEDTVRKGESYSFQFDYEFEYQTLTGILSSSDFDKSDALDGDFGPISAILVANEDSYSQRSAELRIASPGEVIDYVAGLFYFESDFVGKGQTILNASRIAEIVAQDRLGVPATIDSLLGLPPGSFPISTTAQNINNDRFFDQQTKSIALFGQATWYATEKLALMLGLRYSEETKEADMALSHNNAGAALFFNTFLNETGYQESRRRDESDLSPKLSVRYDISDDINFYATWATAFKAGGFNEQSVDNTNLEFEPEEALTWEAGTKMRLLDGAATLNIGLFYTEFDNLQVSMFNGINFTVGNAASAISKGVEIEGQLVPASWLSLGGSIAYLNARYDKYLGGQCVATSEQDTCDLSGAELTRAPEWEITFNPRVSASDLIPSLGEYLPIDLGFGLDMTFRTTQYFSTDLDSSDKQGSHTEINGNMRIAGLNGDWTVLLSAKNITDKLIQLHGGDVPLQPGSHFGTFNTGRRYFVEFQYQW</sequence>
<evidence type="ECO:0000259" key="14">
    <source>
        <dbReference type="Pfam" id="PF07715"/>
    </source>
</evidence>
<dbReference type="InterPro" id="IPR000531">
    <property type="entry name" value="Beta-barrel_TonB"/>
</dbReference>
<keyword evidence="16" id="KW-1185">Reference proteome</keyword>
<dbReference type="InterPro" id="IPR036942">
    <property type="entry name" value="Beta-barrel_TonB_sf"/>
</dbReference>
<keyword evidence="5 11" id="KW-0812">Transmembrane</keyword>
<comment type="similarity">
    <text evidence="11 12">Belongs to the TonB-dependent receptor family.</text>
</comment>
<keyword evidence="8 12" id="KW-0798">TonB box</keyword>
<accession>A0ABS6VPW7</accession>
<keyword evidence="10 11" id="KW-0998">Cell outer membrane</keyword>
<evidence type="ECO:0000256" key="10">
    <source>
        <dbReference type="ARBA" id="ARBA00023237"/>
    </source>
</evidence>
<evidence type="ECO:0000256" key="12">
    <source>
        <dbReference type="RuleBase" id="RU003357"/>
    </source>
</evidence>
<reference evidence="15" key="1">
    <citation type="submission" date="2021-07" db="EMBL/GenBank/DDBJ databases">
        <title>Zhongshania sp. CAU 1632 isolated from seawater.</title>
        <authorList>
            <person name="Kim W."/>
        </authorList>
    </citation>
    <scope>NUCLEOTIDE SEQUENCE</scope>
    <source>
        <strain evidence="15">CAU 1632</strain>
    </source>
</reference>
<keyword evidence="9 11" id="KW-0472">Membrane</keyword>